<evidence type="ECO:0000256" key="10">
    <source>
        <dbReference type="ARBA" id="ARBA00048988"/>
    </source>
</evidence>
<dbReference type="PANTHER" id="PTHR11070:SF2">
    <property type="entry name" value="ATP-DEPENDENT DNA HELICASE SRS2"/>
    <property type="match status" value="1"/>
</dbReference>
<organism evidence="15 16">
    <name type="scientific">Suhomyces tanzawaensis NRRL Y-17324</name>
    <dbReference type="NCBI Taxonomy" id="984487"/>
    <lineage>
        <taxon>Eukaryota</taxon>
        <taxon>Fungi</taxon>
        <taxon>Dikarya</taxon>
        <taxon>Ascomycota</taxon>
        <taxon>Saccharomycotina</taxon>
        <taxon>Pichiomycetes</taxon>
        <taxon>Debaryomycetaceae</taxon>
        <taxon>Suhomyces</taxon>
    </lineage>
</organism>
<reference evidence="16" key="1">
    <citation type="submission" date="2016-05" db="EMBL/GenBank/DDBJ databases">
        <title>Comparative genomics of biotechnologically important yeasts.</title>
        <authorList>
            <consortium name="DOE Joint Genome Institute"/>
            <person name="Riley R."/>
            <person name="Haridas S."/>
            <person name="Wolfe K.H."/>
            <person name="Lopes M.R."/>
            <person name="Hittinger C.T."/>
            <person name="Goker M."/>
            <person name="Salamov A."/>
            <person name="Wisecaver J."/>
            <person name="Long T.M."/>
            <person name="Aerts A.L."/>
            <person name="Barry K."/>
            <person name="Choi C."/>
            <person name="Clum A."/>
            <person name="Coughlan A.Y."/>
            <person name="Deshpande S."/>
            <person name="Douglass A.P."/>
            <person name="Hanson S.J."/>
            <person name="Klenk H.-P."/>
            <person name="Labutti K."/>
            <person name="Lapidus A."/>
            <person name="Lindquist E."/>
            <person name="Lipzen A."/>
            <person name="Meier-Kolthoff J.P."/>
            <person name="Ohm R.A."/>
            <person name="Otillar R.P."/>
            <person name="Pangilinan J."/>
            <person name="Peng Y."/>
            <person name="Rokas A."/>
            <person name="Rosa C.A."/>
            <person name="Scheuner C."/>
            <person name="Sibirny A.A."/>
            <person name="Slot J.C."/>
            <person name="Stielow J.B."/>
            <person name="Sun H."/>
            <person name="Kurtzman C.P."/>
            <person name="Blackwell M."/>
            <person name="Grigoriev I.V."/>
            <person name="Jeffries T.W."/>
        </authorList>
    </citation>
    <scope>NUCLEOTIDE SEQUENCE [LARGE SCALE GENOMIC DNA]</scope>
    <source>
        <strain evidence="16">NRRL Y-17324</strain>
    </source>
</reference>
<evidence type="ECO:0000256" key="9">
    <source>
        <dbReference type="ARBA" id="ARBA00034808"/>
    </source>
</evidence>
<evidence type="ECO:0000259" key="13">
    <source>
        <dbReference type="PROSITE" id="PS51198"/>
    </source>
</evidence>
<dbReference type="GO" id="GO:0043138">
    <property type="term" value="F:3'-5' DNA helicase activity"/>
    <property type="evidence" value="ECO:0007669"/>
    <property type="project" value="UniProtKB-EC"/>
</dbReference>
<feature type="domain" description="UvrD-like helicase C-terminal" evidence="14">
    <location>
        <begin position="308"/>
        <end position="612"/>
    </location>
</feature>
<dbReference type="PANTHER" id="PTHR11070">
    <property type="entry name" value="UVRD / RECB / PCRA DNA HELICASE FAMILY MEMBER"/>
    <property type="match status" value="1"/>
</dbReference>
<dbReference type="InterPro" id="IPR014017">
    <property type="entry name" value="DNA_helicase_UvrD-like_C"/>
</dbReference>
<dbReference type="Gene3D" id="1.10.10.160">
    <property type="match status" value="1"/>
</dbReference>
<evidence type="ECO:0000259" key="14">
    <source>
        <dbReference type="PROSITE" id="PS51217"/>
    </source>
</evidence>
<name>A0A1E4SC60_9ASCO</name>
<dbReference type="EMBL" id="KV453916">
    <property type="protein sequence ID" value="ODV77079.1"/>
    <property type="molecule type" value="Genomic_DNA"/>
</dbReference>
<protein>
    <recommendedName>
        <fullName evidence="9">DNA 3'-5' helicase</fullName>
        <ecNumber evidence="9">5.6.2.4</ecNumber>
    </recommendedName>
</protein>
<evidence type="ECO:0000256" key="7">
    <source>
        <dbReference type="ARBA" id="ARBA00023235"/>
    </source>
</evidence>
<keyword evidence="7" id="KW-0413">Isomerase</keyword>
<dbReference type="Gene3D" id="1.10.486.10">
    <property type="entry name" value="PCRA, domain 4"/>
    <property type="match status" value="1"/>
</dbReference>
<evidence type="ECO:0000256" key="8">
    <source>
        <dbReference type="ARBA" id="ARBA00034617"/>
    </source>
</evidence>
<dbReference type="GO" id="GO:0005524">
    <property type="term" value="F:ATP binding"/>
    <property type="evidence" value="ECO:0007669"/>
    <property type="project" value="UniProtKB-UniRule"/>
</dbReference>
<evidence type="ECO:0000256" key="3">
    <source>
        <dbReference type="ARBA" id="ARBA00022801"/>
    </source>
</evidence>
<dbReference type="AlphaFoldDB" id="A0A1E4SC60"/>
<gene>
    <name evidence="15" type="ORF">CANTADRAFT_8236</name>
</gene>
<evidence type="ECO:0000256" key="12">
    <source>
        <dbReference type="SAM" id="MobiDB-lite"/>
    </source>
</evidence>
<dbReference type="Gene3D" id="3.40.50.300">
    <property type="entry name" value="P-loop containing nucleotide triphosphate hydrolases"/>
    <property type="match status" value="2"/>
</dbReference>
<comment type="similarity">
    <text evidence="1">Belongs to the helicase family. UvrD subfamily.</text>
</comment>
<sequence>MATGLNEQQQQAVLAPCHGQLQIIAGPGTGKTKVLVARVAHLLLHHQIPPQNMIVTTFTKKAATEMTERLEQLLHGTGIEIDKLLIGTFHSICYRIIKIYGNKLGLNDYTIADERDSLHIMRDVLDALTGEETAYLAGLGDECSGFKGDSEAKHNGYDPKKLRKQVSRLKAGGVSALDYSHAVSCNKALSFIYTKYQAKLSVEKLLDFDDCLLHCHQLVSKHPVLNFVRHTLVDEFQDTNEIQLRLMYQFARGHPTDTSLQNNVTIVGDPDQSIYAFRDAQSVNFAKMKQRYPKCAVITLSQNYRSTSDILDFSESIMRQQNDRTVKSLQSQHSSSYRPVYANLGSPEDEARWIAYQIEHLLSLPETPVKYSDVAILVRTAYQTRVLENEFVRKRIPYVMVKGKAFWERKEVLAIMDYLRVVAHDNDRLAVLRTLNLPKRGIGEKTLATIDHRLELAQMANQLVMQALARLVEDCGTKLTSKNKQAISQYVQFVNEAKSMLETGSKDQKLGWLAEIFAFVYSSSGLQKEYLTDETAELNISEVKGQFCEFCPRDENLPLFIGGTNDDVSQDGRNFVAKFIHSVGLYETDSTTVNHEADRGKVSVSTIHGSKGLEWPVVFVPGLSENLLPAKFAMDSGGEDAVNEERRCFYVATTRAKTLLYLSSYTEKNPSGNWGRRPIVAVSRFLKLASNTGMLNSSQQAFATWDDLTKLYLLLGRQSPATNNFDLQHFVQLYHARQQSYVRGQDHEVGSYFQARDKPTNTNGLGFTSAKVEMERKKVIPAKRGFKAPRLAPREGGVAFQARAPEGIKAPRTHQIRAPINRPTDGKPLVGDKGIENSPTAGSRAPLGNKAPIGASRFLSRPLGNRAPIAAQVSMSTPSNTNRAPPYIPNRRPLKKS</sequence>
<keyword evidence="5 11" id="KW-0067">ATP-binding</keyword>
<dbReference type="SUPFAM" id="SSF52540">
    <property type="entry name" value="P-loop containing nucleoside triphosphate hydrolases"/>
    <property type="match status" value="1"/>
</dbReference>
<dbReference type="PROSITE" id="PS51217">
    <property type="entry name" value="UVRD_HELICASE_CTER"/>
    <property type="match status" value="1"/>
</dbReference>
<dbReference type="InterPro" id="IPR013986">
    <property type="entry name" value="DExx_box_DNA_helicase_dom_sf"/>
</dbReference>
<feature type="domain" description="UvrD-like helicase ATP-binding" evidence="13">
    <location>
        <begin position="4"/>
        <end position="307"/>
    </location>
</feature>
<accession>A0A1E4SC60</accession>
<comment type="catalytic activity">
    <reaction evidence="8">
        <text>Couples ATP hydrolysis with the unwinding of duplex DNA by translocating in the 3'-5' direction.</text>
        <dbReference type="EC" id="5.6.2.4"/>
    </reaction>
</comment>
<dbReference type="GeneID" id="30985397"/>
<dbReference type="CDD" id="cd17932">
    <property type="entry name" value="DEXQc_UvrD"/>
    <property type="match status" value="1"/>
</dbReference>
<evidence type="ECO:0000256" key="2">
    <source>
        <dbReference type="ARBA" id="ARBA00022741"/>
    </source>
</evidence>
<dbReference type="InterPro" id="IPR014016">
    <property type="entry name" value="UvrD-like_ATP-bd"/>
</dbReference>
<keyword evidence="16" id="KW-1185">Reference proteome</keyword>
<dbReference type="GO" id="GO:0000725">
    <property type="term" value="P:recombinational repair"/>
    <property type="evidence" value="ECO:0007669"/>
    <property type="project" value="TreeGrafter"/>
</dbReference>
<dbReference type="GO" id="GO:0016787">
    <property type="term" value="F:hydrolase activity"/>
    <property type="evidence" value="ECO:0007669"/>
    <property type="project" value="UniProtKB-UniRule"/>
</dbReference>
<dbReference type="Proteomes" id="UP000094285">
    <property type="component" value="Unassembled WGS sequence"/>
</dbReference>
<dbReference type="PROSITE" id="PS51198">
    <property type="entry name" value="UVRD_HELICASE_ATP_BIND"/>
    <property type="match status" value="1"/>
</dbReference>
<evidence type="ECO:0000256" key="4">
    <source>
        <dbReference type="ARBA" id="ARBA00022806"/>
    </source>
</evidence>
<keyword evidence="6" id="KW-0238">DNA-binding</keyword>
<dbReference type="RefSeq" id="XP_020062201.1">
    <property type="nucleotide sequence ID" value="XM_020211261.1"/>
</dbReference>
<dbReference type="InterPro" id="IPR027417">
    <property type="entry name" value="P-loop_NTPase"/>
</dbReference>
<feature type="region of interest" description="Disordered" evidence="12">
    <location>
        <begin position="872"/>
        <end position="897"/>
    </location>
</feature>
<feature type="binding site" evidence="11">
    <location>
        <begin position="25"/>
        <end position="32"/>
    </location>
    <ligand>
        <name>ATP</name>
        <dbReference type="ChEBI" id="CHEBI:30616"/>
    </ligand>
</feature>
<dbReference type="CDD" id="cd18807">
    <property type="entry name" value="SF1_C_UvrD"/>
    <property type="match status" value="1"/>
</dbReference>
<proteinExistence type="inferred from homology"/>
<evidence type="ECO:0000313" key="16">
    <source>
        <dbReference type="Proteomes" id="UP000094285"/>
    </source>
</evidence>
<feature type="compositionally biased region" description="Polar residues" evidence="12">
    <location>
        <begin position="873"/>
        <end position="883"/>
    </location>
</feature>
<evidence type="ECO:0000256" key="5">
    <source>
        <dbReference type="ARBA" id="ARBA00022840"/>
    </source>
</evidence>
<keyword evidence="4 11" id="KW-0347">Helicase</keyword>
<evidence type="ECO:0000256" key="1">
    <source>
        <dbReference type="ARBA" id="ARBA00009922"/>
    </source>
</evidence>
<keyword evidence="2 11" id="KW-0547">Nucleotide-binding</keyword>
<dbReference type="STRING" id="984487.A0A1E4SC60"/>
<evidence type="ECO:0000313" key="15">
    <source>
        <dbReference type="EMBL" id="ODV77079.1"/>
    </source>
</evidence>
<dbReference type="GO" id="GO:0005634">
    <property type="term" value="C:nucleus"/>
    <property type="evidence" value="ECO:0007669"/>
    <property type="project" value="TreeGrafter"/>
</dbReference>
<feature type="region of interest" description="Disordered" evidence="12">
    <location>
        <begin position="818"/>
        <end position="859"/>
    </location>
</feature>
<dbReference type="InterPro" id="IPR000212">
    <property type="entry name" value="DNA_helicase_UvrD/REP"/>
</dbReference>
<dbReference type="Pfam" id="PF13361">
    <property type="entry name" value="UvrD_C"/>
    <property type="match status" value="1"/>
</dbReference>
<dbReference type="EC" id="5.6.2.4" evidence="9"/>
<dbReference type="GO" id="GO:0003677">
    <property type="term" value="F:DNA binding"/>
    <property type="evidence" value="ECO:0007669"/>
    <property type="project" value="UniProtKB-KW"/>
</dbReference>
<evidence type="ECO:0000256" key="11">
    <source>
        <dbReference type="PROSITE-ProRule" id="PRU00560"/>
    </source>
</evidence>
<evidence type="ECO:0000256" key="6">
    <source>
        <dbReference type="ARBA" id="ARBA00023125"/>
    </source>
</evidence>
<keyword evidence="3 11" id="KW-0378">Hydrolase</keyword>
<dbReference type="Pfam" id="PF00580">
    <property type="entry name" value="UvrD-helicase"/>
    <property type="match status" value="1"/>
</dbReference>
<dbReference type="OrthoDB" id="1470711at2759"/>
<comment type="catalytic activity">
    <reaction evidence="10">
        <text>ATP + H2O = ADP + phosphate + H(+)</text>
        <dbReference type="Rhea" id="RHEA:13065"/>
        <dbReference type="ChEBI" id="CHEBI:15377"/>
        <dbReference type="ChEBI" id="CHEBI:15378"/>
        <dbReference type="ChEBI" id="CHEBI:30616"/>
        <dbReference type="ChEBI" id="CHEBI:43474"/>
        <dbReference type="ChEBI" id="CHEBI:456216"/>
        <dbReference type="EC" id="5.6.2.4"/>
    </reaction>
</comment>